<reference evidence="2 3" key="2">
    <citation type="journal article" date="2018" name="Hortic Res">
        <title>Improved Brassica rapa reference genome by single-molecule sequencing and chromosome conformation capture technologies.</title>
        <authorList>
            <person name="Zhang L."/>
            <person name="Cai X."/>
            <person name="Wu J."/>
            <person name="Liu M."/>
            <person name="Grob S."/>
            <person name="Cheng F."/>
            <person name="Liang J."/>
            <person name="Cai C."/>
            <person name="Liu Z."/>
            <person name="Liu B."/>
            <person name="Wang F."/>
            <person name="Li S."/>
            <person name="Liu F."/>
            <person name="Li X."/>
            <person name="Cheng L."/>
            <person name="Yang W."/>
            <person name="Li M.H."/>
            <person name="Grossniklaus U."/>
            <person name="Zheng H."/>
            <person name="Wang X."/>
        </authorList>
    </citation>
    <scope>NUCLEOTIDE SEQUENCE [LARGE SCALE GENOMIC DNA]</scope>
    <source>
        <strain evidence="2 3">cv. Chiifu-401-42</strain>
    </source>
</reference>
<sequence>MKTITGKVYVPVGQPNVSVLIIPFFTFGFFPINFAINFFKKAKPIAGSASQKNIQYLSMEAVISAPVDTEKDEEYFYADGNFVEYVRDKEVKEVNEILSPEAAEAAYRNGRWTNQIQMFAKNGCSNASPLFSSFAQLASGLIASSACELLMIAILEPKREQNMKNKHYEKTKRCIRGLELLRQEHSQCISMTELQLDHNAATTTISNVNPGDHALGVSSVPPLSLGTQREVRNSAYSSSSATLTLCVGRFIEPVTYVIPRRYERTSDVQFEVEECIDVGAVTRE</sequence>
<proteinExistence type="predicted"/>
<keyword evidence="1" id="KW-0812">Transmembrane</keyword>
<evidence type="ECO:0000313" key="2">
    <source>
        <dbReference type="EnsemblPlants" id="Bra035452.1-P"/>
    </source>
</evidence>
<dbReference type="InParanoid" id="M4F302"/>
<evidence type="ECO:0000256" key="1">
    <source>
        <dbReference type="SAM" id="Phobius"/>
    </source>
</evidence>
<dbReference type="AlphaFoldDB" id="M4F302"/>
<dbReference type="Proteomes" id="UP000011750">
    <property type="component" value="Chromosome A01"/>
</dbReference>
<reference evidence="2 3" key="1">
    <citation type="journal article" date="2011" name="Nat. Genet.">
        <title>The genome of the mesopolyploid crop species Brassica rapa.</title>
        <authorList>
            <consortium name="Brassica rapa Genome Sequencing Project Consortium"/>
            <person name="Wang X."/>
            <person name="Wang H."/>
            <person name="Wang J."/>
            <person name="Sun R."/>
            <person name="Wu J."/>
            <person name="Liu S."/>
            <person name="Bai Y."/>
            <person name="Mun J.H."/>
            <person name="Bancroft I."/>
            <person name="Cheng F."/>
            <person name="Huang S."/>
            <person name="Li X."/>
            <person name="Hua W."/>
            <person name="Wang J."/>
            <person name="Wang X."/>
            <person name="Freeling M."/>
            <person name="Pires J.C."/>
            <person name="Paterson A.H."/>
            <person name="Chalhoub B."/>
            <person name="Wang B."/>
            <person name="Hayward A."/>
            <person name="Sharpe A.G."/>
            <person name="Park B.S."/>
            <person name="Weisshaar B."/>
            <person name="Liu B."/>
            <person name="Li B."/>
            <person name="Liu B."/>
            <person name="Tong C."/>
            <person name="Song C."/>
            <person name="Duran C."/>
            <person name="Peng C."/>
            <person name="Geng C."/>
            <person name="Koh C."/>
            <person name="Lin C."/>
            <person name="Edwards D."/>
            <person name="Mu D."/>
            <person name="Shen D."/>
            <person name="Soumpourou E."/>
            <person name="Li F."/>
            <person name="Fraser F."/>
            <person name="Conant G."/>
            <person name="Lassalle G."/>
            <person name="King G.J."/>
            <person name="Bonnema G."/>
            <person name="Tang H."/>
            <person name="Wang H."/>
            <person name="Belcram H."/>
            <person name="Zhou H."/>
            <person name="Hirakawa H."/>
            <person name="Abe H."/>
            <person name="Guo H."/>
            <person name="Wang H."/>
            <person name="Jin H."/>
            <person name="Parkin I.A."/>
            <person name="Batley J."/>
            <person name="Kim J.S."/>
            <person name="Just J."/>
            <person name="Li J."/>
            <person name="Xu J."/>
            <person name="Deng J."/>
            <person name="Kim J.A."/>
            <person name="Li J."/>
            <person name="Yu J."/>
            <person name="Meng J."/>
            <person name="Wang J."/>
            <person name="Min J."/>
            <person name="Poulain J."/>
            <person name="Wang J."/>
            <person name="Hatakeyama K."/>
            <person name="Wu K."/>
            <person name="Wang L."/>
            <person name="Fang L."/>
            <person name="Trick M."/>
            <person name="Links M.G."/>
            <person name="Zhao M."/>
            <person name="Jin M."/>
            <person name="Ramchiary N."/>
            <person name="Drou N."/>
            <person name="Berkman P.J."/>
            <person name="Cai Q."/>
            <person name="Huang Q."/>
            <person name="Li R."/>
            <person name="Tabata S."/>
            <person name="Cheng S."/>
            <person name="Zhang S."/>
            <person name="Zhang S."/>
            <person name="Huang S."/>
            <person name="Sato S."/>
            <person name="Sun S."/>
            <person name="Kwon S.J."/>
            <person name="Choi S.R."/>
            <person name="Lee T.H."/>
            <person name="Fan W."/>
            <person name="Zhao X."/>
            <person name="Tan X."/>
            <person name="Xu X."/>
            <person name="Wang Y."/>
            <person name="Qiu Y."/>
            <person name="Yin Y."/>
            <person name="Li Y."/>
            <person name="Du Y."/>
            <person name="Liao Y."/>
            <person name="Lim Y."/>
            <person name="Narusaka Y."/>
            <person name="Wang Y."/>
            <person name="Wang Z."/>
            <person name="Li Z."/>
            <person name="Wang Z."/>
            <person name="Xiong Z."/>
            <person name="Zhang Z."/>
        </authorList>
    </citation>
    <scope>NUCLEOTIDE SEQUENCE [LARGE SCALE GENOMIC DNA]</scope>
    <source>
        <strain evidence="2 3">cv. Chiifu-401-42</strain>
    </source>
</reference>
<dbReference type="HOGENOM" id="CLU_981242_0_0_1"/>
<dbReference type="Gramene" id="Bra035452.1">
    <property type="protein sequence ID" value="Bra035452.1-P"/>
    <property type="gene ID" value="Bra035452"/>
</dbReference>
<accession>M4F302</accession>
<dbReference type="eggNOG" id="KOG0939">
    <property type="taxonomic scope" value="Eukaryota"/>
</dbReference>
<keyword evidence="1" id="KW-0472">Membrane</keyword>
<protein>
    <submittedName>
        <fullName evidence="2">Uncharacterized protein</fullName>
    </submittedName>
</protein>
<organism evidence="2 3">
    <name type="scientific">Brassica campestris</name>
    <name type="common">Field mustard</name>
    <dbReference type="NCBI Taxonomy" id="3711"/>
    <lineage>
        <taxon>Eukaryota</taxon>
        <taxon>Viridiplantae</taxon>
        <taxon>Streptophyta</taxon>
        <taxon>Embryophyta</taxon>
        <taxon>Tracheophyta</taxon>
        <taxon>Spermatophyta</taxon>
        <taxon>Magnoliopsida</taxon>
        <taxon>eudicotyledons</taxon>
        <taxon>Gunneridae</taxon>
        <taxon>Pentapetalae</taxon>
        <taxon>rosids</taxon>
        <taxon>malvids</taxon>
        <taxon>Brassicales</taxon>
        <taxon>Brassicaceae</taxon>
        <taxon>Brassiceae</taxon>
        <taxon>Brassica</taxon>
    </lineage>
</organism>
<name>M4F302_BRACM</name>
<feature type="transmembrane region" description="Helical" evidence="1">
    <location>
        <begin position="20"/>
        <end position="39"/>
    </location>
</feature>
<evidence type="ECO:0000313" key="3">
    <source>
        <dbReference type="Proteomes" id="UP000011750"/>
    </source>
</evidence>
<reference evidence="2" key="3">
    <citation type="submission" date="2023-03" db="UniProtKB">
        <authorList>
            <consortium name="EnsemblPlants"/>
        </authorList>
    </citation>
    <scope>IDENTIFICATION</scope>
    <source>
        <strain evidence="2">cv. Chiifu-401-42</strain>
    </source>
</reference>
<keyword evidence="1" id="KW-1133">Transmembrane helix</keyword>
<dbReference type="EnsemblPlants" id="Bra035452.1">
    <property type="protein sequence ID" value="Bra035452.1-P"/>
    <property type="gene ID" value="Bra035452"/>
</dbReference>
<keyword evidence="3" id="KW-1185">Reference proteome</keyword>
<dbReference type="STRING" id="51351.M4F302"/>